<organism evidence="2 3">
    <name type="scientific">Hyaloscypha variabilis (strain UAMH 11265 / GT02V1 / F)</name>
    <name type="common">Meliniomyces variabilis</name>
    <dbReference type="NCBI Taxonomy" id="1149755"/>
    <lineage>
        <taxon>Eukaryota</taxon>
        <taxon>Fungi</taxon>
        <taxon>Dikarya</taxon>
        <taxon>Ascomycota</taxon>
        <taxon>Pezizomycotina</taxon>
        <taxon>Leotiomycetes</taxon>
        <taxon>Helotiales</taxon>
        <taxon>Hyaloscyphaceae</taxon>
        <taxon>Hyaloscypha</taxon>
        <taxon>Hyaloscypha variabilis</taxon>
    </lineage>
</organism>
<gene>
    <name evidence="2" type="ORF">L207DRAFT_513954</name>
</gene>
<feature type="region of interest" description="Disordered" evidence="1">
    <location>
        <begin position="1"/>
        <end position="22"/>
    </location>
</feature>
<dbReference type="EMBL" id="KZ613948">
    <property type="protein sequence ID" value="PMD38009.1"/>
    <property type="molecule type" value="Genomic_DNA"/>
</dbReference>
<accession>A0A2J6RHP4</accession>
<evidence type="ECO:0000313" key="3">
    <source>
        <dbReference type="Proteomes" id="UP000235786"/>
    </source>
</evidence>
<name>A0A2J6RHP4_HYAVF</name>
<proteinExistence type="predicted"/>
<sequence length="232" mass="25854">MSVADDPPPPYQAQDPPSVPLTPTQPVKSIFYHIYHTHSGNYNILLDDKTPAYYIKNHILRTPDLVVHRGNGDYDREVANCNFPEFGTNYAINLYREPNKKSTIVQTKMTINGHFITTVPIPDTNGATVNTRRHFAWKQTPTLKELIDEETSQTAVFMRDMAFGLAKCFVLEIQVPYGYGFELMVVTTAVVIYESQRRESSKPSGASHASRRRMHGGAAANQMMGAAAGGGF</sequence>
<feature type="region of interest" description="Disordered" evidence="1">
    <location>
        <begin position="197"/>
        <end position="217"/>
    </location>
</feature>
<feature type="compositionally biased region" description="Pro residues" evidence="1">
    <location>
        <begin position="1"/>
        <end position="11"/>
    </location>
</feature>
<protein>
    <submittedName>
        <fullName evidence="2">Uncharacterized protein</fullName>
    </submittedName>
</protein>
<reference evidence="2 3" key="1">
    <citation type="submission" date="2016-04" db="EMBL/GenBank/DDBJ databases">
        <title>A degradative enzymes factory behind the ericoid mycorrhizal symbiosis.</title>
        <authorList>
            <consortium name="DOE Joint Genome Institute"/>
            <person name="Martino E."/>
            <person name="Morin E."/>
            <person name="Grelet G."/>
            <person name="Kuo A."/>
            <person name="Kohler A."/>
            <person name="Daghino S."/>
            <person name="Barry K."/>
            <person name="Choi C."/>
            <person name="Cichocki N."/>
            <person name="Clum A."/>
            <person name="Copeland A."/>
            <person name="Hainaut M."/>
            <person name="Haridas S."/>
            <person name="Labutti K."/>
            <person name="Lindquist E."/>
            <person name="Lipzen A."/>
            <person name="Khouja H.-R."/>
            <person name="Murat C."/>
            <person name="Ohm R."/>
            <person name="Olson A."/>
            <person name="Spatafora J."/>
            <person name="Veneault-Fourrey C."/>
            <person name="Henrissat B."/>
            <person name="Grigoriev I."/>
            <person name="Martin F."/>
            <person name="Perotto S."/>
        </authorList>
    </citation>
    <scope>NUCLEOTIDE SEQUENCE [LARGE SCALE GENOMIC DNA]</scope>
    <source>
        <strain evidence="2 3">F</strain>
    </source>
</reference>
<dbReference type="AlphaFoldDB" id="A0A2J6RHP4"/>
<keyword evidence="3" id="KW-1185">Reference proteome</keyword>
<dbReference type="OrthoDB" id="3431997at2759"/>
<dbReference type="Proteomes" id="UP000235786">
    <property type="component" value="Unassembled WGS sequence"/>
</dbReference>
<evidence type="ECO:0000256" key="1">
    <source>
        <dbReference type="SAM" id="MobiDB-lite"/>
    </source>
</evidence>
<evidence type="ECO:0000313" key="2">
    <source>
        <dbReference type="EMBL" id="PMD38009.1"/>
    </source>
</evidence>